<proteinExistence type="predicted"/>
<comment type="caution">
    <text evidence="1">The sequence shown here is derived from an EMBL/GenBank/DDBJ whole genome shotgun (WGS) entry which is preliminary data.</text>
</comment>
<keyword evidence="2" id="KW-1185">Reference proteome</keyword>
<dbReference type="InterPro" id="IPR025859">
    <property type="entry name" value="AurF/CmlI"/>
</dbReference>
<dbReference type="Pfam" id="PF11583">
    <property type="entry name" value="AurF"/>
    <property type="match status" value="1"/>
</dbReference>
<reference evidence="1 2" key="1">
    <citation type="journal article" date="2012" name="Science">
        <title>Ecological populations of bacteria act as socially cohesive units of antibiotic production and resistance.</title>
        <authorList>
            <person name="Cordero O.X."/>
            <person name="Wildschutte H."/>
            <person name="Kirkup B."/>
            <person name="Proehl S."/>
            <person name="Ngo L."/>
            <person name="Hussain F."/>
            <person name="Le Roux F."/>
            <person name="Mincer T."/>
            <person name="Polz M.F."/>
        </authorList>
    </citation>
    <scope>NUCLEOTIDE SEQUENCE [LARGE SCALE GENOMIC DNA]</scope>
    <source>
        <strain evidence="1 2">FS-238</strain>
    </source>
</reference>
<dbReference type="GO" id="GO:0016491">
    <property type="term" value="F:oxidoreductase activity"/>
    <property type="evidence" value="ECO:0007669"/>
    <property type="project" value="InterPro"/>
</dbReference>
<protein>
    <recommendedName>
        <fullName evidence="3">p-aminobenzoate N-oxygenase AurF</fullName>
    </recommendedName>
</protein>
<evidence type="ECO:0000313" key="1">
    <source>
        <dbReference type="EMBL" id="OEE33216.1"/>
    </source>
</evidence>
<dbReference type="EMBL" id="AJYS02000247">
    <property type="protein sequence ID" value="OEE33216.1"/>
    <property type="molecule type" value="Genomic_DNA"/>
</dbReference>
<dbReference type="InterPro" id="IPR012348">
    <property type="entry name" value="RNR-like"/>
</dbReference>
<dbReference type="Proteomes" id="UP000094808">
    <property type="component" value="Unassembled WGS sequence"/>
</dbReference>
<evidence type="ECO:0008006" key="3">
    <source>
        <dbReference type="Google" id="ProtNLM"/>
    </source>
</evidence>
<dbReference type="AlphaFoldDB" id="A0A853QYG7"/>
<dbReference type="Gene3D" id="1.10.620.20">
    <property type="entry name" value="Ribonucleotide Reductase, subunit A"/>
    <property type="match status" value="1"/>
</dbReference>
<name>A0A853QYG7_9VIBR</name>
<gene>
    <name evidence="1" type="ORF">A1QS_01070</name>
</gene>
<accession>A0A853QYG7</accession>
<organism evidence="1 2">
    <name type="scientific">Vibrio ordalii FS-238</name>
    <dbReference type="NCBI Taxonomy" id="617133"/>
    <lineage>
        <taxon>Bacteria</taxon>
        <taxon>Pseudomonadati</taxon>
        <taxon>Pseudomonadota</taxon>
        <taxon>Gammaproteobacteria</taxon>
        <taxon>Vibrionales</taxon>
        <taxon>Vibrionaceae</taxon>
        <taxon>Vibrio</taxon>
    </lineage>
</organism>
<dbReference type="RefSeq" id="WP_017046679.1">
    <property type="nucleotide sequence ID" value="NZ_AJYS02000247.1"/>
</dbReference>
<sequence length="307" mass="35477">MYNYPEFLTFNSLNKEPTCIVQHFQTEVTREPGKVFYPVNSMLEPYFKSQYESEKFGAAQFLGFLHDTITVEHNIVIPAIRDLHLLPIDIPDYPKEELYKLVTDEGHHAAQALIFVNAIKELFELEVYEKGKEMPLFLRKLYEKKEFIKTESDVAMFNMVIGVVTETRISKELSAFTNDEMINSAVVENCRSHQEDETIHASQFRALGKWSWANIDSRQREIVARLYAETTIARSYPDVNRLGFYFSQVLGIEREEANKIISEIYSSEVLKEEMLIAARPTITFLKNMGVLEFSSARNVFINAGIEV</sequence>
<evidence type="ECO:0000313" key="2">
    <source>
        <dbReference type="Proteomes" id="UP000094808"/>
    </source>
</evidence>